<dbReference type="Proteomes" id="UP000005867">
    <property type="component" value="Chromosome"/>
</dbReference>
<sequence>MKSYKINSKTSRKKLLVVYSTYLGNTGDAVNERQLINHLCKQFISKFNGKCYVFYNLSLKMLFKYNKFRAQLQVLEGVTYIPILLTGIVSTYYIFSSFFSLVIALAVYLYSFFTKHEVCIYVRNSWNALGFLLMPMLRNRTLVKLVSLGEEEVTVINFVKRFIISADRHALARARIVGLVSPLLLKYLVFRRGVIPSGSVVAITPGIDLQKVSKIMTKGSNGVFSNEFVVAFVGSLVWWQGIDVVVKAVSLLRRLDVGKRIKLVIVGDGPDRRKIEILCNKLGVNCEMVGSLPHFEALKVLARSHVLVLPRPKTLVTESVLPIKIIEAWALGVPVIATDHEIFKFYGIRDREHILFCKPEPSDVAKKIIELLYDKSLYFRLSTNSRKIAEKFDYQKIANILLERLLNVCTNKTI</sequence>
<dbReference type="PANTHER" id="PTHR45947">
    <property type="entry name" value="SULFOQUINOVOSYL TRANSFERASE SQD2"/>
    <property type="match status" value="1"/>
</dbReference>
<protein>
    <submittedName>
        <fullName evidence="3">Glycosyl transferase, group 1</fullName>
    </submittedName>
</protein>
<proteinExistence type="predicted"/>
<dbReference type="AlphaFoldDB" id="G7VIC4"/>
<dbReference type="SUPFAM" id="SSF53756">
    <property type="entry name" value="UDP-Glycosyltransferase/glycogen phosphorylase"/>
    <property type="match status" value="1"/>
</dbReference>
<keyword evidence="1" id="KW-0812">Transmembrane</keyword>
<dbReference type="KEGG" id="pyr:P186_2008"/>
<organism evidence="3 4">
    <name type="scientific">Pyrobaculum ferrireducens</name>
    <dbReference type="NCBI Taxonomy" id="1104324"/>
    <lineage>
        <taxon>Archaea</taxon>
        <taxon>Thermoproteota</taxon>
        <taxon>Thermoprotei</taxon>
        <taxon>Thermoproteales</taxon>
        <taxon>Thermoproteaceae</taxon>
        <taxon>Pyrobaculum</taxon>
    </lineage>
</organism>
<dbReference type="InterPro" id="IPR001296">
    <property type="entry name" value="Glyco_trans_1"/>
</dbReference>
<dbReference type="EMBL" id="CP003098">
    <property type="protein sequence ID" value="AET33404.1"/>
    <property type="molecule type" value="Genomic_DNA"/>
</dbReference>
<dbReference type="CDD" id="cd03801">
    <property type="entry name" value="GT4_PimA-like"/>
    <property type="match status" value="1"/>
</dbReference>
<dbReference type="Pfam" id="PF00534">
    <property type="entry name" value="Glycos_transf_1"/>
    <property type="match status" value="1"/>
</dbReference>
<feature type="transmembrane region" description="Helical" evidence="1">
    <location>
        <begin position="70"/>
        <end position="88"/>
    </location>
</feature>
<evidence type="ECO:0000256" key="1">
    <source>
        <dbReference type="SAM" id="Phobius"/>
    </source>
</evidence>
<keyword evidence="4" id="KW-1185">Reference proteome</keyword>
<accession>G7VIC4</accession>
<dbReference type="eggNOG" id="arCOG01410">
    <property type="taxonomic scope" value="Archaea"/>
</dbReference>
<dbReference type="PANTHER" id="PTHR45947:SF3">
    <property type="entry name" value="SULFOQUINOVOSYL TRANSFERASE SQD2"/>
    <property type="match status" value="1"/>
</dbReference>
<gene>
    <name evidence="3" type="ORF">P186_2008</name>
</gene>
<evidence type="ECO:0000313" key="3">
    <source>
        <dbReference type="EMBL" id="AET33404.1"/>
    </source>
</evidence>
<evidence type="ECO:0000259" key="2">
    <source>
        <dbReference type="Pfam" id="PF00534"/>
    </source>
</evidence>
<dbReference type="HOGENOM" id="CLU_684468_0_0_2"/>
<dbReference type="STRING" id="1104324.P186_2008"/>
<dbReference type="BioCyc" id="PSP1104324:GJSN-1960-MONOMER"/>
<dbReference type="GO" id="GO:0016757">
    <property type="term" value="F:glycosyltransferase activity"/>
    <property type="evidence" value="ECO:0007669"/>
    <property type="project" value="InterPro"/>
</dbReference>
<keyword evidence="1" id="KW-0472">Membrane</keyword>
<keyword evidence="1" id="KW-1133">Transmembrane helix</keyword>
<feature type="domain" description="Glycosyl transferase family 1" evidence="2">
    <location>
        <begin position="220"/>
        <end position="387"/>
    </location>
</feature>
<keyword evidence="3" id="KW-0808">Transferase</keyword>
<reference evidence="3 4" key="1">
    <citation type="journal article" date="2012" name="J. Bacteriol.">
        <title>Complete genome sequence of strain 1860, a crenarchaeon of the genus pyrobaculum able to grow with various electron acceptors.</title>
        <authorList>
            <person name="Mardanov A.V."/>
            <person name="Gumerov V.M."/>
            <person name="Slobodkina G.B."/>
            <person name="Beletsky A.V."/>
            <person name="Bonch-Osmolovskaya E.A."/>
            <person name="Ravin N.V."/>
            <person name="Skryabin K.G."/>
        </authorList>
    </citation>
    <scope>NUCLEOTIDE SEQUENCE [LARGE SCALE GENOMIC DNA]</scope>
    <source>
        <strain evidence="3 4">1860</strain>
    </source>
</reference>
<evidence type="ECO:0000313" key="4">
    <source>
        <dbReference type="Proteomes" id="UP000005867"/>
    </source>
</evidence>
<name>G7VIC4_9CREN</name>
<dbReference type="InterPro" id="IPR050194">
    <property type="entry name" value="Glycosyltransferase_grp1"/>
</dbReference>
<dbReference type="Gene3D" id="3.40.50.2000">
    <property type="entry name" value="Glycogen Phosphorylase B"/>
    <property type="match status" value="2"/>
</dbReference>